<protein>
    <submittedName>
        <fullName evidence="6">Extracellular solute-binding protein</fullName>
    </submittedName>
</protein>
<dbReference type="PANTHER" id="PTHR43649">
    <property type="entry name" value="ARABINOSE-BINDING PROTEIN-RELATED"/>
    <property type="match status" value="1"/>
</dbReference>
<dbReference type="Proteomes" id="UP000806542">
    <property type="component" value="Unassembled WGS sequence"/>
</dbReference>
<keyword evidence="3" id="KW-0472">Membrane</keyword>
<keyword evidence="2" id="KW-0732">Signal</keyword>
<evidence type="ECO:0000313" key="7">
    <source>
        <dbReference type="Proteomes" id="UP000806542"/>
    </source>
</evidence>
<dbReference type="SUPFAM" id="SSF53850">
    <property type="entry name" value="Periplasmic binding protein-like II"/>
    <property type="match status" value="1"/>
</dbReference>
<keyword evidence="5" id="KW-0449">Lipoprotein</keyword>
<evidence type="ECO:0000256" key="3">
    <source>
        <dbReference type="ARBA" id="ARBA00023136"/>
    </source>
</evidence>
<comment type="caution">
    <text evidence="6">The sequence shown here is derived from an EMBL/GenBank/DDBJ whole genome shotgun (WGS) entry which is preliminary data.</text>
</comment>
<dbReference type="AlphaFoldDB" id="A0A9D5R7G1"/>
<dbReference type="Pfam" id="PF01547">
    <property type="entry name" value="SBP_bac_1"/>
    <property type="match status" value="1"/>
</dbReference>
<dbReference type="Gene3D" id="3.40.190.10">
    <property type="entry name" value="Periplasmic binding protein-like II"/>
    <property type="match status" value="2"/>
</dbReference>
<keyword evidence="4" id="KW-0564">Palmitate</keyword>
<gene>
    <name evidence="6" type="ORF">INF28_01430</name>
</gene>
<dbReference type="RefSeq" id="WP_226391695.1">
    <property type="nucleotide sequence ID" value="NZ_JADCKB010000002.1"/>
</dbReference>
<keyword evidence="1" id="KW-1003">Cell membrane</keyword>
<proteinExistence type="predicted"/>
<organism evidence="6 7">
    <name type="scientific">Ructibacterium gallinarum</name>
    <dbReference type="NCBI Taxonomy" id="2779355"/>
    <lineage>
        <taxon>Bacteria</taxon>
        <taxon>Bacillati</taxon>
        <taxon>Bacillota</taxon>
        <taxon>Clostridia</taxon>
        <taxon>Eubacteriales</taxon>
        <taxon>Oscillospiraceae</taxon>
        <taxon>Ructibacterium</taxon>
    </lineage>
</organism>
<evidence type="ECO:0000313" key="6">
    <source>
        <dbReference type="EMBL" id="MBE5039131.1"/>
    </source>
</evidence>
<evidence type="ECO:0000256" key="1">
    <source>
        <dbReference type="ARBA" id="ARBA00022475"/>
    </source>
</evidence>
<evidence type="ECO:0000256" key="4">
    <source>
        <dbReference type="ARBA" id="ARBA00023139"/>
    </source>
</evidence>
<dbReference type="EMBL" id="JADCKB010000002">
    <property type="protein sequence ID" value="MBE5039131.1"/>
    <property type="molecule type" value="Genomic_DNA"/>
</dbReference>
<dbReference type="InterPro" id="IPR006059">
    <property type="entry name" value="SBP"/>
</dbReference>
<name>A0A9D5R7G1_9FIRM</name>
<dbReference type="PROSITE" id="PS51257">
    <property type="entry name" value="PROKAR_LIPOPROTEIN"/>
    <property type="match status" value="1"/>
</dbReference>
<dbReference type="PANTHER" id="PTHR43649:SF33">
    <property type="entry name" value="POLYGALACTURONAN_RHAMNOGALACTURONAN-BINDING PROTEIN YTCQ"/>
    <property type="match status" value="1"/>
</dbReference>
<evidence type="ECO:0000256" key="5">
    <source>
        <dbReference type="ARBA" id="ARBA00023288"/>
    </source>
</evidence>
<reference evidence="6" key="1">
    <citation type="submission" date="2020-10" db="EMBL/GenBank/DDBJ databases">
        <title>ChiBAC.</title>
        <authorList>
            <person name="Zenner C."/>
            <person name="Hitch T.C.A."/>
            <person name="Clavel T."/>
        </authorList>
    </citation>
    <scope>NUCLEOTIDE SEQUENCE</scope>
    <source>
        <strain evidence="6">DSM 107454</strain>
    </source>
</reference>
<keyword evidence="7" id="KW-1185">Reference proteome</keyword>
<accession>A0A9D5R7G1</accession>
<evidence type="ECO:0000256" key="2">
    <source>
        <dbReference type="ARBA" id="ARBA00022729"/>
    </source>
</evidence>
<dbReference type="InterPro" id="IPR050490">
    <property type="entry name" value="Bact_solute-bd_prot1"/>
</dbReference>
<sequence length="514" mass="57041">MKMKKRWYVGSLAAIMAAAMLSGCGGGEQASTGEGEKLTCWMPLTSNAAMLVSNYGETALAQELIKRTGVDIEFVHPPQGQESEKFSIIVASANLPDIIEYNWLNYPGGPAKAIKEGVIIDIASQQNLAPNVFKYLNEHPEIKKLATTDANELFAFPFVRGDESLCFSGGTIIRGDWLEELGLSMPETIDEWENVLTQFKEKKGAQVPYSSTSTGNFAYAFNTTTDYYVEDGKVKHGVLDPGFKDYLVTMNRWYQKGLIDPSFATLDQKTIEANIINGQSGATTGSIGSGIGKWMAAAPSDTYSLEGAPFLSSEKGQKPKFGTYQLPVTASLTAFDAISTSCKNVEAAMKFLDYGYSEEGYMLYNFGIEGESYEMIDGYPTYTEIITNNPEGQSMTVALANYTRSYATGPFVQDKRYMEQYAALPQQKRAWETWSNTDAAAHFPPHLYMQEDELTEYAQLNSDVGTYLTEMISKFIIGAEPLDNFDTMIQELKNRGIERVLEMKQAAYDRYLTK</sequence>